<evidence type="ECO:0000256" key="1">
    <source>
        <dbReference type="ARBA" id="ARBA00009861"/>
    </source>
</evidence>
<reference evidence="4" key="2">
    <citation type="journal article" date="2023" name="Plants (Basel)">
        <title>Annotation of the Turnera subulata (Passifloraceae) Draft Genome Reveals the S-Locus Evolved after the Divergence of Turneroideae from Passifloroideae in a Stepwise Manner.</title>
        <authorList>
            <person name="Henning P.M."/>
            <person name="Roalson E.H."/>
            <person name="Mir W."/>
            <person name="McCubbin A.G."/>
            <person name="Shore J.S."/>
        </authorList>
    </citation>
    <scope>NUCLEOTIDE SEQUENCE</scope>
    <source>
        <strain evidence="4">F60SS</strain>
    </source>
</reference>
<keyword evidence="3" id="KW-0012">Acyltransferase</keyword>
<dbReference type="EMBL" id="JAKUCV010007488">
    <property type="protein sequence ID" value="KAJ4823274.1"/>
    <property type="molecule type" value="Genomic_DNA"/>
</dbReference>
<evidence type="ECO:0000256" key="2">
    <source>
        <dbReference type="ARBA" id="ARBA00022679"/>
    </source>
</evidence>
<protein>
    <submittedName>
        <fullName evidence="4">Uncharacterized protein</fullName>
    </submittedName>
</protein>
<organism evidence="4 5">
    <name type="scientific">Turnera subulata</name>
    <dbReference type="NCBI Taxonomy" id="218843"/>
    <lineage>
        <taxon>Eukaryota</taxon>
        <taxon>Viridiplantae</taxon>
        <taxon>Streptophyta</taxon>
        <taxon>Embryophyta</taxon>
        <taxon>Tracheophyta</taxon>
        <taxon>Spermatophyta</taxon>
        <taxon>Magnoliopsida</taxon>
        <taxon>eudicotyledons</taxon>
        <taxon>Gunneridae</taxon>
        <taxon>Pentapetalae</taxon>
        <taxon>rosids</taxon>
        <taxon>fabids</taxon>
        <taxon>Malpighiales</taxon>
        <taxon>Passifloraceae</taxon>
        <taxon>Turnera</taxon>
    </lineage>
</organism>
<sequence>MSVKVESTKAIKPVYGSSISPTTTECMPLSVFDKYTYDGHFAVIYAYRAPAPSNEVLIAGLEKVLAEYREWAGRLVENEKGDRVILLNDEGVKVVEATVEDATIDEFMPSTPSPVLLSLHPSVKDPEELLQLQFTKFKCGSMTIGVTTHHFLGDGGIVSQFLVAWGKASRGVDMGPPPFHDRTIFDNQEKPSIIYDHVGVEFKRKKITEEVPQFSHDVNDVVLKKVHYPLDFIKELKSKASSASQPKPYSTFVCLLAHLWRAITKARGLDESITTKWRIAVNGRRRMNPQVPDEYFGNLVLWATPTGKVKDLLEEPVSYAAKVIHDAIANVNDSYYKSFIYFATHKAEEEDLVPAADLSKKYYCPDVQVDSWLNLPFYDFDFGGGKPYLFMPSYFPMEGLMILIPSPDGDGSVDAMVALFRDHLAPFTEVCFLLD</sequence>
<evidence type="ECO:0000313" key="4">
    <source>
        <dbReference type="EMBL" id="KAJ4823274.1"/>
    </source>
</evidence>
<comment type="similarity">
    <text evidence="1">Belongs to the plant acyltransferase family.</text>
</comment>
<evidence type="ECO:0000256" key="3">
    <source>
        <dbReference type="ARBA" id="ARBA00023315"/>
    </source>
</evidence>
<dbReference type="Proteomes" id="UP001141552">
    <property type="component" value="Unassembled WGS sequence"/>
</dbReference>
<name>A0A9Q0J029_9ROSI</name>
<evidence type="ECO:0000313" key="5">
    <source>
        <dbReference type="Proteomes" id="UP001141552"/>
    </source>
</evidence>
<comment type="caution">
    <text evidence="4">The sequence shown here is derived from an EMBL/GenBank/DDBJ whole genome shotgun (WGS) entry which is preliminary data.</text>
</comment>
<accession>A0A9Q0J029</accession>
<gene>
    <name evidence="4" type="ORF">Tsubulata_028450</name>
</gene>
<dbReference type="InterPro" id="IPR023213">
    <property type="entry name" value="CAT-like_dom_sf"/>
</dbReference>
<dbReference type="AlphaFoldDB" id="A0A9Q0J029"/>
<keyword evidence="2" id="KW-0808">Transferase</keyword>
<dbReference type="GO" id="GO:0016747">
    <property type="term" value="F:acyltransferase activity, transferring groups other than amino-acyl groups"/>
    <property type="evidence" value="ECO:0007669"/>
    <property type="project" value="TreeGrafter"/>
</dbReference>
<dbReference type="OrthoDB" id="671439at2759"/>
<reference evidence="4" key="1">
    <citation type="submission" date="2022-02" db="EMBL/GenBank/DDBJ databases">
        <authorList>
            <person name="Henning P.M."/>
            <person name="McCubbin A.G."/>
            <person name="Shore J.S."/>
        </authorList>
    </citation>
    <scope>NUCLEOTIDE SEQUENCE</scope>
    <source>
        <strain evidence="4">F60SS</strain>
        <tissue evidence="4">Leaves</tissue>
    </source>
</reference>
<dbReference type="PANTHER" id="PTHR31642">
    <property type="entry name" value="TRICHOTHECENE 3-O-ACETYLTRANSFERASE"/>
    <property type="match status" value="1"/>
</dbReference>
<dbReference type="Gene3D" id="3.30.559.10">
    <property type="entry name" value="Chloramphenicol acetyltransferase-like domain"/>
    <property type="match status" value="2"/>
</dbReference>
<dbReference type="InterPro" id="IPR050317">
    <property type="entry name" value="Plant_Fungal_Acyltransferase"/>
</dbReference>
<dbReference type="PANTHER" id="PTHR31642:SF13">
    <property type="entry name" value="AGMATINE HYDROXYCINNAMOYLTRANSFERASE 1"/>
    <property type="match status" value="1"/>
</dbReference>
<dbReference type="FunFam" id="3.30.559.10:FF:000008">
    <property type="entry name" value="Tryptamine hydroxycinnamoyl transferase"/>
    <property type="match status" value="1"/>
</dbReference>
<proteinExistence type="inferred from homology"/>
<dbReference type="Pfam" id="PF02458">
    <property type="entry name" value="Transferase"/>
    <property type="match status" value="1"/>
</dbReference>
<keyword evidence="5" id="KW-1185">Reference proteome</keyword>